<dbReference type="RefSeq" id="XP_005761029.1">
    <property type="nucleotide sequence ID" value="XM_005760972.1"/>
</dbReference>
<evidence type="ECO:0000313" key="2">
    <source>
        <dbReference type="Proteomes" id="UP000013827"/>
    </source>
</evidence>
<keyword evidence="2" id="KW-1185">Reference proteome</keyword>
<dbReference type="PaxDb" id="2903-EOD08600"/>
<accession>A0A0D3IBG5</accession>
<dbReference type="KEGG" id="ehx:EMIHUDRAFT_453047"/>
<dbReference type="EnsemblProtists" id="EOD08600">
    <property type="protein sequence ID" value="EOD08600"/>
    <property type="gene ID" value="EMIHUDRAFT_453047"/>
</dbReference>
<dbReference type="Proteomes" id="UP000013827">
    <property type="component" value="Unassembled WGS sequence"/>
</dbReference>
<organism evidence="1 2">
    <name type="scientific">Emiliania huxleyi (strain CCMP1516)</name>
    <dbReference type="NCBI Taxonomy" id="280463"/>
    <lineage>
        <taxon>Eukaryota</taxon>
        <taxon>Haptista</taxon>
        <taxon>Haptophyta</taxon>
        <taxon>Prymnesiophyceae</taxon>
        <taxon>Isochrysidales</taxon>
        <taxon>Noelaerhabdaceae</taxon>
        <taxon>Emiliania</taxon>
    </lineage>
</organism>
<evidence type="ECO:0000313" key="1">
    <source>
        <dbReference type="EnsemblProtists" id="EOD08600"/>
    </source>
</evidence>
<dbReference type="GeneID" id="17254730"/>
<sequence length="267" mass="27585">MILLPFLDQPLLLRACAPRHPAAVRASAAVEVPLELPGVTLAVQDSRLPGAGQGLFVSLADGADSATISSGEVLCGYCDESTLVDEATGDKAVPFAFGDAQKLVLLAGEPPHTRAIAGSGASSLHGHAVRRYGPGDAGVSVVPDSLTQRILVPRPGAPPASELGRGSLGQFANDLAFERGLLGRRHAALEYETASAASNSLSLVWELTLLPPRRGGGDAAGGMLVPSRVVLVTSRDISLTAGGSAVELGCHYGLQYWRVLQELGWLA</sequence>
<dbReference type="AlphaFoldDB" id="A0A0D3IBG5"/>
<proteinExistence type="predicted"/>
<reference evidence="2" key="1">
    <citation type="journal article" date="2013" name="Nature">
        <title>Pan genome of the phytoplankton Emiliania underpins its global distribution.</title>
        <authorList>
            <person name="Read B.A."/>
            <person name="Kegel J."/>
            <person name="Klute M.J."/>
            <person name="Kuo A."/>
            <person name="Lefebvre S.C."/>
            <person name="Maumus F."/>
            <person name="Mayer C."/>
            <person name="Miller J."/>
            <person name="Monier A."/>
            <person name="Salamov A."/>
            <person name="Young J."/>
            <person name="Aguilar M."/>
            <person name="Claverie J.M."/>
            <person name="Frickenhaus S."/>
            <person name="Gonzalez K."/>
            <person name="Herman E.K."/>
            <person name="Lin Y.C."/>
            <person name="Napier J."/>
            <person name="Ogata H."/>
            <person name="Sarno A.F."/>
            <person name="Shmutz J."/>
            <person name="Schroeder D."/>
            <person name="de Vargas C."/>
            <person name="Verret F."/>
            <person name="von Dassow P."/>
            <person name="Valentin K."/>
            <person name="Van de Peer Y."/>
            <person name="Wheeler G."/>
            <person name="Dacks J.B."/>
            <person name="Delwiche C.F."/>
            <person name="Dyhrman S.T."/>
            <person name="Glockner G."/>
            <person name="John U."/>
            <person name="Richards T."/>
            <person name="Worden A.Z."/>
            <person name="Zhang X."/>
            <person name="Grigoriev I.V."/>
            <person name="Allen A.E."/>
            <person name="Bidle K."/>
            <person name="Borodovsky M."/>
            <person name="Bowler C."/>
            <person name="Brownlee C."/>
            <person name="Cock J.M."/>
            <person name="Elias M."/>
            <person name="Gladyshev V.N."/>
            <person name="Groth M."/>
            <person name="Guda C."/>
            <person name="Hadaegh A."/>
            <person name="Iglesias-Rodriguez M.D."/>
            <person name="Jenkins J."/>
            <person name="Jones B.M."/>
            <person name="Lawson T."/>
            <person name="Leese F."/>
            <person name="Lindquist E."/>
            <person name="Lobanov A."/>
            <person name="Lomsadze A."/>
            <person name="Malik S.B."/>
            <person name="Marsh M.E."/>
            <person name="Mackinder L."/>
            <person name="Mock T."/>
            <person name="Mueller-Roeber B."/>
            <person name="Pagarete A."/>
            <person name="Parker M."/>
            <person name="Probert I."/>
            <person name="Quesneville H."/>
            <person name="Raines C."/>
            <person name="Rensing S.A."/>
            <person name="Riano-Pachon D.M."/>
            <person name="Richier S."/>
            <person name="Rokitta S."/>
            <person name="Shiraiwa Y."/>
            <person name="Soanes D.M."/>
            <person name="van der Giezen M."/>
            <person name="Wahlund T.M."/>
            <person name="Williams B."/>
            <person name="Wilson W."/>
            <person name="Wolfe G."/>
            <person name="Wurch L.L."/>
        </authorList>
    </citation>
    <scope>NUCLEOTIDE SEQUENCE</scope>
</reference>
<protein>
    <submittedName>
        <fullName evidence="1">Uncharacterized protein</fullName>
    </submittedName>
</protein>
<name>A0A0D3IBG5_EMIH1</name>
<dbReference type="eggNOG" id="ENOG502SXQI">
    <property type="taxonomic scope" value="Eukaryota"/>
</dbReference>
<reference evidence="1" key="2">
    <citation type="submission" date="2024-10" db="UniProtKB">
        <authorList>
            <consortium name="EnsemblProtists"/>
        </authorList>
    </citation>
    <scope>IDENTIFICATION</scope>
</reference>
<dbReference type="HOGENOM" id="CLU_1043682_0_0_1"/>